<accession>A0ABD1I7R8</accession>
<organism evidence="2 3">
    <name type="scientific">Salvia divinorum</name>
    <name type="common">Maria pastora</name>
    <name type="synonym">Diviner's sage</name>
    <dbReference type="NCBI Taxonomy" id="28513"/>
    <lineage>
        <taxon>Eukaryota</taxon>
        <taxon>Viridiplantae</taxon>
        <taxon>Streptophyta</taxon>
        <taxon>Embryophyta</taxon>
        <taxon>Tracheophyta</taxon>
        <taxon>Spermatophyta</taxon>
        <taxon>Magnoliopsida</taxon>
        <taxon>eudicotyledons</taxon>
        <taxon>Gunneridae</taxon>
        <taxon>Pentapetalae</taxon>
        <taxon>asterids</taxon>
        <taxon>lamiids</taxon>
        <taxon>Lamiales</taxon>
        <taxon>Lamiaceae</taxon>
        <taxon>Nepetoideae</taxon>
        <taxon>Mentheae</taxon>
        <taxon>Salviinae</taxon>
        <taxon>Salvia</taxon>
        <taxon>Salvia subgen. Calosphace</taxon>
    </lineage>
</organism>
<keyword evidence="3" id="KW-1185">Reference proteome</keyword>
<sequence>MEFHLSLSAYRDGTPLLSPRTVSSGRRSGRAAVASELSPRWSEPTPAPPRIGAASVRHSVIFVVVCSPRRNHAASQLCRCRGIARAAVDGAVVGLTPCGRSRTAIASGLVSPLSSSGGDTTIPVVPSRLASNLLSAAPHEAGLGAVIAPPCISAIATPDRRWPAPIASLGRRIRVGV</sequence>
<feature type="region of interest" description="Disordered" evidence="1">
    <location>
        <begin position="18"/>
        <end position="49"/>
    </location>
</feature>
<name>A0ABD1I7R8_SALDI</name>
<evidence type="ECO:0000256" key="1">
    <source>
        <dbReference type="SAM" id="MobiDB-lite"/>
    </source>
</evidence>
<reference evidence="2 3" key="1">
    <citation type="submission" date="2024-06" db="EMBL/GenBank/DDBJ databases">
        <title>A chromosome level genome sequence of Diviner's sage (Salvia divinorum).</title>
        <authorList>
            <person name="Ford S.A."/>
            <person name="Ro D.-K."/>
            <person name="Ness R.W."/>
            <person name="Phillips M.A."/>
        </authorList>
    </citation>
    <scope>NUCLEOTIDE SEQUENCE [LARGE SCALE GENOMIC DNA]</scope>
    <source>
        <strain evidence="2">SAF-2024a</strain>
        <tissue evidence="2">Leaf</tissue>
    </source>
</reference>
<dbReference type="Proteomes" id="UP001567538">
    <property type="component" value="Unassembled WGS sequence"/>
</dbReference>
<protein>
    <submittedName>
        <fullName evidence="2">Uncharacterized protein</fullName>
    </submittedName>
</protein>
<gene>
    <name evidence="2" type="ORF">AAHA92_06274</name>
</gene>
<evidence type="ECO:0000313" key="2">
    <source>
        <dbReference type="EMBL" id="KAL1563853.1"/>
    </source>
</evidence>
<evidence type="ECO:0000313" key="3">
    <source>
        <dbReference type="Proteomes" id="UP001567538"/>
    </source>
</evidence>
<dbReference type="EMBL" id="JBEAFC010000003">
    <property type="protein sequence ID" value="KAL1563853.1"/>
    <property type="molecule type" value="Genomic_DNA"/>
</dbReference>
<comment type="caution">
    <text evidence="2">The sequence shown here is derived from an EMBL/GenBank/DDBJ whole genome shotgun (WGS) entry which is preliminary data.</text>
</comment>
<dbReference type="AlphaFoldDB" id="A0ABD1I7R8"/>
<proteinExistence type="predicted"/>